<gene>
    <name evidence="5" type="ORF">CFIO01_00078</name>
</gene>
<feature type="domain" description="FAD-binding" evidence="4">
    <location>
        <begin position="11"/>
        <end position="375"/>
    </location>
</feature>
<evidence type="ECO:0000313" key="6">
    <source>
        <dbReference type="Proteomes" id="UP000020467"/>
    </source>
</evidence>
<accession>A0A010S0I2</accession>
<dbReference type="GO" id="GO:0071949">
    <property type="term" value="F:FAD binding"/>
    <property type="evidence" value="ECO:0007669"/>
    <property type="project" value="InterPro"/>
</dbReference>
<evidence type="ECO:0000256" key="3">
    <source>
        <dbReference type="ARBA" id="ARBA00023002"/>
    </source>
</evidence>
<dbReference type="EMBL" id="JARH01000012">
    <property type="protein sequence ID" value="EXF86381.1"/>
    <property type="molecule type" value="Genomic_DNA"/>
</dbReference>
<name>A0A010S0I2_9PEZI</name>
<dbReference type="Gene3D" id="3.40.30.120">
    <property type="match status" value="1"/>
</dbReference>
<dbReference type="OrthoDB" id="2690153at2759"/>
<dbReference type="InterPro" id="IPR002938">
    <property type="entry name" value="FAD-bd"/>
</dbReference>
<sequence>MDSRSVIEHHVPVLVVGAGPAGLLLALQLAKNGVRSLLAERNLESTKWPKMDITNCRSMELLRRLGIADDLRAQGVPQHFSFNVLFSTGLSENGELISKWDLPSPNEWRQRISACNDGSMPREPYQRCSQAIFEAWLKRRIESEELVESHFGLKFEGCTETSDGVKSELVNIITGERHLVSSRYLVGCDGAGSSVRRQLDIKMIGGPVPSAMYLIHFKSRDLTALHKQGQFWHIFFTSGSVIISQDEIDTWTIHLPISLDTDWKSLDPIESIYRGLGGSMAPYPIKVDEILVCSSWRPNIAIAERFASESFRVFLAGDAAHQNIPTGGYGMNTAVGDVFDLGWKLSAVLNGWGGQVLLRSYEVERKPVAVRNIERSGQHFQVHQTYVKWVADEGPGVLSNGEECKLLLSRMKAHTECHQGENKDHGIEMGYRYNGSPVILQNEAEEEEQEPSWNPRTFVPSSWPGGRAPHVYLKDGKTSIFDLFGAEFSIIDFTEAGTWSQEFEATAGMLNIPLKKIHLPEEAQARKVWGRDAVLIRPDDHIAWRSSLDGKRPDVRAVLEIASGKQRKTQAKEDCGSSYALEGIKQHGFTSTLGNVADNRTDLLAPFQH</sequence>
<comment type="caution">
    <text evidence="5">The sequence shown here is derived from an EMBL/GenBank/DDBJ whole genome shotgun (WGS) entry which is preliminary data.</text>
</comment>
<dbReference type="HOGENOM" id="CLU_009665_14_2_1"/>
<evidence type="ECO:0000313" key="5">
    <source>
        <dbReference type="EMBL" id="EXF86381.1"/>
    </source>
</evidence>
<dbReference type="InterPro" id="IPR036188">
    <property type="entry name" value="FAD/NAD-bd_sf"/>
</dbReference>
<keyword evidence="6" id="KW-1185">Reference proteome</keyword>
<keyword evidence="3" id="KW-0560">Oxidoreductase</keyword>
<dbReference type="Gene3D" id="3.50.50.60">
    <property type="entry name" value="FAD/NAD(P)-binding domain"/>
    <property type="match status" value="1"/>
</dbReference>
<dbReference type="PANTHER" id="PTHR43004">
    <property type="entry name" value="TRK SYSTEM POTASSIUM UPTAKE PROTEIN"/>
    <property type="match status" value="1"/>
</dbReference>
<dbReference type="InterPro" id="IPR050641">
    <property type="entry name" value="RIFMO-like"/>
</dbReference>
<dbReference type="SUPFAM" id="SSF51905">
    <property type="entry name" value="FAD/NAD(P)-binding domain"/>
    <property type="match status" value="1"/>
</dbReference>
<keyword evidence="2" id="KW-0274">FAD</keyword>
<dbReference type="Gene3D" id="3.30.9.10">
    <property type="entry name" value="D-Amino Acid Oxidase, subunit A, domain 2"/>
    <property type="match status" value="1"/>
</dbReference>
<organism evidence="5 6">
    <name type="scientific">Colletotrichum fioriniae PJ7</name>
    <dbReference type="NCBI Taxonomy" id="1445577"/>
    <lineage>
        <taxon>Eukaryota</taxon>
        <taxon>Fungi</taxon>
        <taxon>Dikarya</taxon>
        <taxon>Ascomycota</taxon>
        <taxon>Pezizomycotina</taxon>
        <taxon>Sordariomycetes</taxon>
        <taxon>Hypocreomycetidae</taxon>
        <taxon>Glomerellales</taxon>
        <taxon>Glomerellaceae</taxon>
        <taxon>Colletotrichum</taxon>
        <taxon>Colletotrichum acutatum species complex</taxon>
    </lineage>
</organism>
<dbReference type="KEGG" id="cfj:CFIO01_00078"/>
<evidence type="ECO:0000256" key="1">
    <source>
        <dbReference type="ARBA" id="ARBA00022630"/>
    </source>
</evidence>
<dbReference type="AlphaFoldDB" id="A0A010S0I2"/>
<evidence type="ECO:0000256" key="2">
    <source>
        <dbReference type="ARBA" id="ARBA00022827"/>
    </source>
</evidence>
<dbReference type="Pfam" id="PF21274">
    <property type="entry name" value="Rng_hyd_C"/>
    <property type="match status" value="1"/>
</dbReference>
<reference evidence="5 6" key="1">
    <citation type="submission" date="2014-02" db="EMBL/GenBank/DDBJ databases">
        <title>The genome sequence of Colletotrichum fioriniae PJ7.</title>
        <authorList>
            <person name="Baroncelli R."/>
            <person name="Thon M.R."/>
        </authorList>
    </citation>
    <scope>NUCLEOTIDE SEQUENCE [LARGE SCALE GENOMIC DNA]</scope>
    <source>
        <strain evidence="5 6">PJ7</strain>
    </source>
</reference>
<proteinExistence type="predicted"/>
<dbReference type="PANTHER" id="PTHR43004:SF21">
    <property type="entry name" value="FAD-BINDING DOMAIN-CONTAINING PROTEIN-RELATED"/>
    <property type="match status" value="1"/>
</dbReference>
<dbReference type="eggNOG" id="KOG3855">
    <property type="taxonomic scope" value="Eukaryota"/>
</dbReference>
<dbReference type="Pfam" id="PF01494">
    <property type="entry name" value="FAD_binding_3"/>
    <property type="match status" value="1"/>
</dbReference>
<dbReference type="NCBIfam" id="NF004780">
    <property type="entry name" value="PRK06126.1"/>
    <property type="match status" value="1"/>
</dbReference>
<keyword evidence="1" id="KW-0285">Flavoprotein</keyword>
<dbReference type="PRINTS" id="PR00420">
    <property type="entry name" value="RNGMNOXGNASE"/>
</dbReference>
<evidence type="ECO:0000259" key="4">
    <source>
        <dbReference type="Pfam" id="PF01494"/>
    </source>
</evidence>
<dbReference type="Proteomes" id="UP000020467">
    <property type="component" value="Unassembled WGS sequence"/>
</dbReference>
<dbReference type="GO" id="GO:0016709">
    <property type="term" value="F:oxidoreductase activity, acting on paired donors, with incorporation or reduction of molecular oxygen, NAD(P)H as one donor, and incorporation of one atom of oxygen"/>
    <property type="evidence" value="ECO:0007669"/>
    <property type="project" value="UniProtKB-ARBA"/>
</dbReference>
<protein>
    <submittedName>
        <fullName evidence="5">FAD binding domain-containing protein</fullName>
    </submittedName>
</protein>